<keyword evidence="3" id="KW-1185">Reference proteome</keyword>
<reference evidence="3" key="1">
    <citation type="journal article" date="2019" name="Int. J. Syst. Evol. Microbiol.">
        <title>The Global Catalogue of Microorganisms (GCM) 10K type strain sequencing project: providing services to taxonomists for standard genome sequencing and annotation.</title>
        <authorList>
            <consortium name="The Broad Institute Genomics Platform"/>
            <consortium name="The Broad Institute Genome Sequencing Center for Infectious Disease"/>
            <person name="Wu L."/>
            <person name="Ma J."/>
        </authorList>
    </citation>
    <scope>NUCLEOTIDE SEQUENCE [LARGE SCALE GENOMIC DNA]</scope>
    <source>
        <strain evidence="3">KCTC 42248</strain>
    </source>
</reference>
<dbReference type="EMBL" id="JBHUMA010000006">
    <property type="protein sequence ID" value="MFD2599876.1"/>
    <property type="molecule type" value="Genomic_DNA"/>
</dbReference>
<sequence>MEQQKSDIVKRDHQLGLVHKLSNEVQAMTSERICDLSRLRVDQVLLGSVHKAFRDRGQEVADDEAEYITNNLYDSVLSACPYVRIAEIPIAIEKGILGDLGEFFGLNVVTFTNFIKRHYASEKRAKNASQLPKSEEQKPAPTESEVLDRDKSLLISAFDMYKSVGYYEDHGNYMYRVAAKKLKLFDLSPERKKSFLDQGKVRAIEKLKNEQVQKPFDRHRINQEIIDAQNLTKDSDGLRRVYKESLQLALMDYFKGLMEMGEEIENLISIDDSD</sequence>
<dbReference type="RefSeq" id="WP_380870000.1">
    <property type="nucleotide sequence ID" value="NZ_JBHUMA010000006.1"/>
</dbReference>
<evidence type="ECO:0000313" key="3">
    <source>
        <dbReference type="Proteomes" id="UP001597393"/>
    </source>
</evidence>
<proteinExistence type="predicted"/>
<comment type="caution">
    <text evidence="2">The sequence shown here is derived from an EMBL/GenBank/DDBJ whole genome shotgun (WGS) entry which is preliminary data.</text>
</comment>
<protein>
    <submittedName>
        <fullName evidence="2">Uncharacterized protein</fullName>
    </submittedName>
</protein>
<evidence type="ECO:0000313" key="2">
    <source>
        <dbReference type="EMBL" id="MFD2599876.1"/>
    </source>
</evidence>
<feature type="region of interest" description="Disordered" evidence="1">
    <location>
        <begin position="125"/>
        <end position="146"/>
    </location>
</feature>
<gene>
    <name evidence="2" type="ORF">ACFSQ3_13040</name>
</gene>
<name>A0ABW5NMA5_9SPHI</name>
<evidence type="ECO:0000256" key="1">
    <source>
        <dbReference type="SAM" id="MobiDB-lite"/>
    </source>
</evidence>
<dbReference type="Proteomes" id="UP001597393">
    <property type="component" value="Unassembled WGS sequence"/>
</dbReference>
<organism evidence="2 3">
    <name type="scientific">Sphingobacterium corticis</name>
    <dbReference type="NCBI Taxonomy" id="1812823"/>
    <lineage>
        <taxon>Bacteria</taxon>
        <taxon>Pseudomonadati</taxon>
        <taxon>Bacteroidota</taxon>
        <taxon>Sphingobacteriia</taxon>
        <taxon>Sphingobacteriales</taxon>
        <taxon>Sphingobacteriaceae</taxon>
        <taxon>Sphingobacterium</taxon>
    </lineage>
</organism>
<accession>A0ABW5NMA5</accession>